<dbReference type="EMBL" id="AP014715">
    <property type="protein sequence ID" value="BAQ23093.1"/>
    <property type="molecule type" value="Genomic_DNA"/>
</dbReference>
<dbReference type="Proteomes" id="UP000225144">
    <property type="component" value="Genome"/>
</dbReference>
<reference evidence="1 2" key="1">
    <citation type="submission" date="2015-02" db="EMBL/GenBank/DDBJ databases">
        <title>Complete genome sequences of Edwardsiella bacteriophages, PEi20 and PEi26.</title>
        <authorList>
            <person name="Yasuike M."/>
            <person name="Nishiki I."/>
            <person name="Iwasaki Y."/>
            <person name="Nakamura Y."/>
            <person name="Fujiwara A."/>
            <person name="Hassan E.S."/>
            <person name="Mahmoud M.M."/>
            <person name="Kawato Y."/>
            <person name="Nagai S."/>
            <person name="Kobayashi T."/>
            <person name="Ototake M."/>
            <person name="Nakai T."/>
        </authorList>
    </citation>
    <scope>NUCLEOTIDE SEQUENCE [LARGE SCALE GENOMIC DNA]</scope>
</reference>
<sequence length="92" mass="10035">MSKHKPELAMAAAEAAICEAINHAKKVADKYGLSFEMSPAYGMGGTYYSPGALKKDLERETEMGHPNWAVVNQHSYYTSLESGGWVSSSMEC</sequence>
<evidence type="ECO:0000313" key="1">
    <source>
        <dbReference type="EMBL" id="BAQ23093.1"/>
    </source>
</evidence>
<proteinExistence type="predicted"/>
<protein>
    <submittedName>
        <fullName evidence="1">Uncharacterized protein</fullName>
    </submittedName>
</protein>
<organism evidence="1 2">
    <name type="scientific">Edwardsiella phage PEi26</name>
    <dbReference type="NCBI Taxonomy" id="1608311"/>
    <lineage>
        <taxon>Viruses</taxon>
        <taxon>Duplodnaviria</taxon>
        <taxon>Heunggongvirae</taxon>
        <taxon>Uroviricota</taxon>
        <taxon>Caudoviricetes</taxon>
        <taxon>Pantevenvirales</taxon>
        <taxon>Straboviridae</taxon>
        <taxon>Tevenvirinae</taxon>
        <taxon>Kanagawavirus</taxon>
        <taxon>Kanagawavirus pei20</taxon>
    </lineage>
</organism>
<name>A0A0B6VPC1_9CAUD</name>
<evidence type="ECO:0000313" key="2">
    <source>
        <dbReference type="Proteomes" id="UP000225144"/>
    </source>
</evidence>
<accession>A0A0B6VPC1</accession>